<dbReference type="Proteomes" id="UP000751190">
    <property type="component" value="Unassembled WGS sequence"/>
</dbReference>
<evidence type="ECO:0000313" key="7">
    <source>
        <dbReference type="Proteomes" id="UP000751190"/>
    </source>
</evidence>
<dbReference type="InterPro" id="IPR057476">
    <property type="entry name" value="Cux_N"/>
</dbReference>
<feature type="coiled-coil region" evidence="2">
    <location>
        <begin position="115"/>
        <end position="296"/>
    </location>
</feature>
<gene>
    <name evidence="6" type="ORF">KFE25_006091</name>
</gene>
<feature type="region of interest" description="Disordered" evidence="3">
    <location>
        <begin position="479"/>
        <end position="536"/>
    </location>
</feature>
<dbReference type="PANTHER" id="PTHR14043:SF2">
    <property type="entry name" value="HOMEOBOX PROTEIN CUT"/>
    <property type="match status" value="1"/>
</dbReference>
<dbReference type="Pfam" id="PF25398">
    <property type="entry name" value="CUX1_N"/>
    <property type="match status" value="1"/>
</dbReference>
<comment type="caution">
    <text evidence="6">The sequence shown here is derived from an EMBL/GenBank/DDBJ whole genome shotgun (WGS) entry which is preliminary data.</text>
</comment>
<feature type="region of interest" description="Disordered" evidence="3">
    <location>
        <begin position="640"/>
        <end position="663"/>
    </location>
</feature>
<evidence type="ECO:0000256" key="2">
    <source>
        <dbReference type="SAM" id="Coils"/>
    </source>
</evidence>
<dbReference type="OrthoDB" id="10257567at2759"/>
<dbReference type="PANTHER" id="PTHR14043">
    <property type="entry name" value="CCAAT DISPLACEMENT PROTEIN-RELATED"/>
    <property type="match status" value="1"/>
</dbReference>
<keyword evidence="1 2" id="KW-0175">Coiled coil</keyword>
<accession>A0A8J5XVA0</accession>
<evidence type="ECO:0000256" key="4">
    <source>
        <dbReference type="SAM" id="Phobius"/>
    </source>
</evidence>
<name>A0A8J5XVA0_DIALT</name>
<feature type="compositionally biased region" description="Basic and acidic residues" evidence="3">
    <location>
        <begin position="642"/>
        <end position="652"/>
    </location>
</feature>
<evidence type="ECO:0000256" key="3">
    <source>
        <dbReference type="SAM" id="MobiDB-lite"/>
    </source>
</evidence>
<dbReference type="OMA" id="MSPRAND"/>
<evidence type="ECO:0000313" key="6">
    <source>
        <dbReference type="EMBL" id="KAG8469636.1"/>
    </source>
</evidence>
<feature type="coiled-coil region" evidence="2">
    <location>
        <begin position="380"/>
        <end position="456"/>
    </location>
</feature>
<keyword evidence="4" id="KW-1133">Transmembrane helix</keyword>
<feature type="domain" description="Cux N-terminal" evidence="5">
    <location>
        <begin position="9"/>
        <end position="118"/>
    </location>
</feature>
<reference evidence="6" key="1">
    <citation type="submission" date="2021-05" db="EMBL/GenBank/DDBJ databases">
        <title>The genome of the haptophyte Pavlova lutheri (Diacronema luteri, Pavlovales) - a model for lipid biosynthesis in eukaryotic algae.</title>
        <authorList>
            <person name="Hulatt C.J."/>
            <person name="Posewitz M.C."/>
        </authorList>
    </citation>
    <scope>NUCLEOTIDE SEQUENCE</scope>
    <source>
        <strain evidence="6">NIVA-4/92</strain>
    </source>
</reference>
<keyword evidence="7" id="KW-1185">Reference proteome</keyword>
<protein>
    <recommendedName>
        <fullName evidence="5">Cux N-terminal domain-containing protein</fullName>
    </recommendedName>
</protein>
<keyword evidence="4" id="KW-0812">Transmembrane</keyword>
<keyword evidence="4" id="KW-0472">Membrane</keyword>
<feature type="compositionally biased region" description="Low complexity" evidence="3">
    <location>
        <begin position="479"/>
        <end position="506"/>
    </location>
</feature>
<dbReference type="AlphaFoldDB" id="A0A8J5XVA0"/>
<feature type="transmembrane region" description="Helical" evidence="4">
    <location>
        <begin position="577"/>
        <end position="595"/>
    </location>
</feature>
<dbReference type="EMBL" id="JAGTXO010000002">
    <property type="protein sequence ID" value="KAG8469636.1"/>
    <property type="molecule type" value="Genomic_DNA"/>
</dbReference>
<organism evidence="6 7">
    <name type="scientific">Diacronema lutheri</name>
    <name type="common">Unicellular marine alga</name>
    <name type="synonym">Monochrysis lutheri</name>
    <dbReference type="NCBI Taxonomy" id="2081491"/>
    <lineage>
        <taxon>Eukaryota</taxon>
        <taxon>Haptista</taxon>
        <taxon>Haptophyta</taxon>
        <taxon>Pavlovophyceae</taxon>
        <taxon>Pavlovales</taxon>
        <taxon>Pavlovaceae</taxon>
        <taxon>Diacronema</taxon>
    </lineage>
</organism>
<evidence type="ECO:0000256" key="1">
    <source>
        <dbReference type="ARBA" id="ARBA00023054"/>
    </source>
</evidence>
<proteinExistence type="predicted"/>
<evidence type="ECO:0000259" key="5">
    <source>
        <dbReference type="Pfam" id="PF25398"/>
    </source>
</evidence>
<sequence length="718" mass="75396">MEDVQVANDELEVAERRWAAIALDERRGELDAQSLRVGDLQVASVGTREQLRAVVKEMKETPPSERPARVGPLIKAFQVAVDELTQRASFAEASFLAIFALLDDAPDPTRGLRAAREATAALERARAEQRALRERADLAERELAQARAQLEVERIERAQQHEARRRLEDARAAAEGGNAALRARCEEAQARAASLQANADAHASALEAARAELVGASAARSEALAAAADAAREVAAAQAAAADASARAATAERALAERSDEVGARDDVLRGTQRREAELEAEAAELRARIGQLEGGEETRRRRFLMLKEQHDAAVHEAADSVVRADKRALAAEARARAEEARMTCDTSVLADELAALEAAHAALGACILAADERASVAARAALEARLSEQRAEAGRERSELLEALAAARAQLDAATRDAGEQARAGAELLLLQARVRDAESRAAVAERARAAAAEQAAAALRGTPTSVAVYATAAAGGTIAPGTQQTPDGAQTASRTARSPAPARADGASRALPPVTCATPSPKPSRQHVAPSVERSFTPVGSVSIRVPTTQAVDMTPGGGRRVRAPAVGAGRHRRVLLVLLGVYVFVLHVLLYARNSSCVALAKPQLHEYRHDFHALSPLPSAVRASAVAGVMGVTAGAHDGVRGRGEEPRAAPAEQPSMPTRAAAALSVRDDGNRARAAVRRRALPVAGRSGAERAGRLRKIGAAAQGVARLRAGA</sequence>